<evidence type="ECO:0000313" key="3">
    <source>
        <dbReference type="Proteomes" id="UP000735302"/>
    </source>
</evidence>
<dbReference type="SUPFAM" id="SSF56219">
    <property type="entry name" value="DNase I-like"/>
    <property type="match status" value="1"/>
</dbReference>
<reference evidence="2 3" key="1">
    <citation type="journal article" date="2021" name="Elife">
        <title>Chloroplast acquisition without the gene transfer in kleptoplastic sea slugs, Plakobranchus ocellatus.</title>
        <authorList>
            <person name="Maeda T."/>
            <person name="Takahashi S."/>
            <person name="Yoshida T."/>
            <person name="Shimamura S."/>
            <person name="Takaki Y."/>
            <person name="Nagai Y."/>
            <person name="Toyoda A."/>
            <person name="Suzuki Y."/>
            <person name="Arimoto A."/>
            <person name="Ishii H."/>
            <person name="Satoh N."/>
            <person name="Nishiyama T."/>
            <person name="Hasebe M."/>
            <person name="Maruyama T."/>
            <person name="Minagawa J."/>
            <person name="Obokata J."/>
            <person name="Shigenobu S."/>
        </authorList>
    </citation>
    <scope>NUCLEOTIDE SEQUENCE [LARGE SCALE GENOMIC DNA]</scope>
</reference>
<keyword evidence="1" id="KW-0812">Transmembrane</keyword>
<accession>A0AAV4D503</accession>
<protein>
    <submittedName>
        <fullName evidence="2">Craniofacial development protein 2-like protein</fullName>
    </submittedName>
</protein>
<dbReference type="Proteomes" id="UP000735302">
    <property type="component" value="Unassembled WGS sequence"/>
</dbReference>
<sequence>MRKFLEQAKVLIRASKRYCRKVEEKDIGKAVKGNWTLSDRIILLKIAGKPLDINIIQVYAPTSACSDDDIEKFYEELEEAKTQCSQQNPLIIMGDFNAKVGEGREENIVGPHGLGTRNMRGEKSLLVVAKLVAKPLNVGIIQVYAPASDSEDVGASDSQVVEVEKFFEEIEKAKGYLKSWEIIFLLSNSRFSIKVTAQYEDFSEVNAWSSVYCMAFGIIFAAVVMVTRRQRILYTSLLGLSQGWSPAISRHSDKTC</sequence>
<proteinExistence type="predicted"/>
<dbReference type="Gene3D" id="3.60.10.10">
    <property type="entry name" value="Endonuclease/exonuclease/phosphatase"/>
    <property type="match status" value="1"/>
</dbReference>
<dbReference type="InterPro" id="IPR036691">
    <property type="entry name" value="Endo/exonu/phosph_ase_sf"/>
</dbReference>
<name>A0AAV4D503_9GAST</name>
<evidence type="ECO:0000313" key="2">
    <source>
        <dbReference type="EMBL" id="GFO39298.1"/>
    </source>
</evidence>
<evidence type="ECO:0000256" key="1">
    <source>
        <dbReference type="SAM" id="Phobius"/>
    </source>
</evidence>
<dbReference type="EMBL" id="BLXT01007490">
    <property type="protein sequence ID" value="GFO39298.1"/>
    <property type="molecule type" value="Genomic_DNA"/>
</dbReference>
<comment type="caution">
    <text evidence="2">The sequence shown here is derived from an EMBL/GenBank/DDBJ whole genome shotgun (WGS) entry which is preliminary data.</text>
</comment>
<keyword evidence="3" id="KW-1185">Reference proteome</keyword>
<organism evidence="2 3">
    <name type="scientific">Plakobranchus ocellatus</name>
    <dbReference type="NCBI Taxonomy" id="259542"/>
    <lineage>
        <taxon>Eukaryota</taxon>
        <taxon>Metazoa</taxon>
        <taxon>Spiralia</taxon>
        <taxon>Lophotrochozoa</taxon>
        <taxon>Mollusca</taxon>
        <taxon>Gastropoda</taxon>
        <taxon>Heterobranchia</taxon>
        <taxon>Euthyneura</taxon>
        <taxon>Panpulmonata</taxon>
        <taxon>Sacoglossa</taxon>
        <taxon>Placobranchoidea</taxon>
        <taxon>Plakobranchidae</taxon>
        <taxon>Plakobranchus</taxon>
    </lineage>
</organism>
<feature type="transmembrane region" description="Helical" evidence="1">
    <location>
        <begin position="207"/>
        <end position="226"/>
    </location>
</feature>
<keyword evidence="1" id="KW-0472">Membrane</keyword>
<gene>
    <name evidence="2" type="ORF">PoB_006580300</name>
</gene>
<dbReference type="AlphaFoldDB" id="A0AAV4D503"/>
<keyword evidence="1" id="KW-1133">Transmembrane helix</keyword>